<dbReference type="EMBL" id="JBHTLU010000053">
    <property type="protein sequence ID" value="MFD1224908.1"/>
    <property type="molecule type" value="Genomic_DNA"/>
</dbReference>
<dbReference type="Gene3D" id="3.40.50.300">
    <property type="entry name" value="P-loop containing nucleotide triphosphate hydrolases"/>
    <property type="match status" value="1"/>
</dbReference>
<keyword evidence="3" id="KW-1185">Reference proteome</keyword>
<reference evidence="3" key="1">
    <citation type="journal article" date="2019" name="Int. J. Syst. Evol. Microbiol.">
        <title>The Global Catalogue of Microorganisms (GCM) 10K type strain sequencing project: providing services to taxonomists for standard genome sequencing and annotation.</title>
        <authorList>
            <consortium name="The Broad Institute Genomics Platform"/>
            <consortium name="The Broad Institute Genome Sequencing Center for Infectious Disease"/>
            <person name="Wu L."/>
            <person name="Ma J."/>
        </authorList>
    </citation>
    <scope>NUCLEOTIDE SEQUENCE [LARGE SCALE GENOMIC DNA]</scope>
    <source>
        <strain evidence="3">CCUG 53270</strain>
    </source>
</reference>
<dbReference type="Pfam" id="PF19044">
    <property type="entry name" value="P-loop_TraG"/>
    <property type="match status" value="1"/>
</dbReference>
<dbReference type="PANTHER" id="PTHR30121">
    <property type="entry name" value="UNCHARACTERIZED PROTEIN YJGR-RELATED"/>
    <property type="match status" value="1"/>
</dbReference>
<evidence type="ECO:0000313" key="3">
    <source>
        <dbReference type="Proteomes" id="UP001597180"/>
    </source>
</evidence>
<dbReference type="RefSeq" id="WP_345592624.1">
    <property type="nucleotide sequence ID" value="NZ_BAABJG010000035.1"/>
</dbReference>
<dbReference type="InterPro" id="IPR043964">
    <property type="entry name" value="P-loop_TraG"/>
</dbReference>
<evidence type="ECO:0000313" key="2">
    <source>
        <dbReference type="EMBL" id="MFD1224908.1"/>
    </source>
</evidence>
<sequence>MIKTLRRIIKQDKERFVIPKGVQQVIPIRALWPDGIFFVGNKFSKSFRFEDINYAVASREDKEAMFLSYSELLNSFDSGATTKITIHNRRMNRADFESSILIPLRQDHLDVYRKEYNEMLLEKAIGANGTIQEKYVTISVVKKNVEEARQYFARVGTELMSHFSRLGSKCIELDATDRLRIFHDFFRIGEEADFRFHLSETMRKGHDFKDYICPDTFEFEKDHFRMGNFFGRVIFLREYASYIKDSMVSELCDLNRNLLLSLDIIPIPTDEAVREVENRLLGVETNITNWQRRQNRNNNFSAVVPYDMEQQRKESKEFLNDLTTRDQRMMFGLLTMVHIADSKEQLDSDTEALLTTARKHLCQFSTLTYQQMDGLNTVLPYGLRKVHALRTLTTESTAVFIPFRAQEIVHSGGIYYGQNVISKNMIIANRKQLLNGNSFILGVSGSGKSFTAKREIVNQMLASDDDMILIDPEREYSALVNALGGETIHISATSPNHINAMDMNRQYGDGANPIILKSEFVLSLCEQLIGGYQLGAKEKSLIDRCTASVYRKYLQSNYKGQPPTLQDFRAELLKQSEPEAQDIALAIELFTSGSLNTFAKPTNVNVHNRLICYDILDLGKQLLPIGMLVVLDSILNRITQNRVKGKNTFIIIDEIYLLFQHEYSANFLFTLWKRVRKYGAFCTGITQNVDDLLQSHTARTMLANSEFIVMLNQASTDRKELAELLNISELQLSYITNVDAGNGLMKVGSSLVPFTDKFPRHTKLYSLMTTKPGE</sequence>
<comment type="caution">
    <text evidence="2">The sequence shown here is derived from an EMBL/GenBank/DDBJ whole genome shotgun (WGS) entry which is preliminary data.</text>
</comment>
<name>A0ABW3UW26_9BACL</name>
<dbReference type="Proteomes" id="UP001597180">
    <property type="component" value="Unassembled WGS sequence"/>
</dbReference>
<dbReference type="NCBIfam" id="NF045971">
    <property type="entry name" value="conju_CD1110"/>
    <property type="match status" value="1"/>
</dbReference>
<proteinExistence type="predicted"/>
<evidence type="ECO:0000259" key="1">
    <source>
        <dbReference type="Pfam" id="PF19044"/>
    </source>
</evidence>
<organism evidence="2 3">
    <name type="scientific">Paenibacillus vulneris</name>
    <dbReference type="NCBI Taxonomy" id="1133364"/>
    <lineage>
        <taxon>Bacteria</taxon>
        <taxon>Bacillati</taxon>
        <taxon>Bacillota</taxon>
        <taxon>Bacilli</taxon>
        <taxon>Bacillales</taxon>
        <taxon>Paenibacillaceae</taxon>
        <taxon>Paenibacillus</taxon>
    </lineage>
</organism>
<gene>
    <name evidence="2" type="ORF">ACFQ4B_32840</name>
</gene>
<dbReference type="Gene3D" id="1.10.8.730">
    <property type="match status" value="1"/>
</dbReference>
<feature type="domain" description="TraG P-loop" evidence="1">
    <location>
        <begin position="430"/>
        <end position="742"/>
    </location>
</feature>
<protein>
    <submittedName>
        <fullName evidence="2">VirB4-like conjugal transfer ATPase, CD1110 family</fullName>
    </submittedName>
</protein>
<dbReference type="InterPro" id="IPR051162">
    <property type="entry name" value="T4SS_component"/>
</dbReference>
<dbReference type="SUPFAM" id="SSF52540">
    <property type="entry name" value="P-loop containing nucleoside triphosphate hydrolases"/>
    <property type="match status" value="1"/>
</dbReference>
<accession>A0ABW3UW26</accession>
<dbReference type="InterPro" id="IPR027417">
    <property type="entry name" value="P-loop_NTPase"/>
</dbReference>
<dbReference type="PANTHER" id="PTHR30121:SF6">
    <property type="entry name" value="SLR6007 PROTEIN"/>
    <property type="match status" value="1"/>
</dbReference>